<evidence type="ECO:0000313" key="2">
    <source>
        <dbReference type="EMBL" id="GGH74791.1"/>
    </source>
</evidence>
<feature type="transmembrane region" description="Helical" evidence="1">
    <location>
        <begin position="36"/>
        <end position="61"/>
    </location>
</feature>
<proteinExistence type="predicted"/>
<dbReference type="EMBL" id="BMDD01000001">
    <property type="protein sequence ID" value="GGH74791.1"/>
    <property type="molecule type" value="Genomic_DNA"/>
</dbReference>
<keyword evidence="1" id="KW-0812">Transmembrane</keyword>
<feature type="transmembrane region" description="Helical" evidence="1">
    <location>
        <begin position="73"/>
        <end position="93"/>
    </location>
</feature>
<feature type="transmembrane region" description="Helical" evidence="1">
    <location>
        <begin position="105"/>
        <end position="124"/>
    </location>
</feature>
<dbReference type="RefSeq" id="WP_037290218.1">
    <property type="nucleotide sequence ID" value="NZ_BMDD01000001.1"/>
</dbReference>
<comment type="caution">
    <text evidence="2">The sequence shown here is derived from an EMBL/GenBank/DDBJ whole genome shotgun (WGS) entry which is preliminary data.</text>
</comment>
<gene>
    <name evidence="2" type="ORF">GCM10007362_15260</name>
</gene>
<accession>A0ABQ1ZT16</accession>
<organism evidence="2 3">
    <name type="scientific">Saccharibacillus endophyticus</name>
    <dbReference type="NCBI Taxonomy" id="2060666"/>
    <lineage>
        <taxon>Bacteria</taxon>
        <taxon>Bacillati</taxon>
        <taxon>Bacillota</taxon>
        <taxon>Bacilli</taxon>
        <taxon>Bacillales</taxon>
        <taxon>Paenibacillaceae</taxon>
        <taxon>Saccharibacillus</taxon>
    </lineage>
</organism>
<dbReference type="Proteomes" id="UP000605427">
    <property type="component" value="Unassembled WGS sequence"/>
</dbReference>
<name>A0ABQ1ZT16_9BACL</name>
<evidence type="ECO:0000256" key="1">
    <source>
        <dbReference type="SAM" id="Phobius"/>
    </source>
</evidence>
<keyword evidence="3" id="KW-1185">Reference proteome</keyword>
<keyword evidence="1" id="KW-0472">Membrane</keyword>
<evidence type="ECO:0000313" key="3">
    <source>
        <dbReference type="Proteomes" id="UP000605427"/>
    </source>
</evidence>
<reference evidence="3" key="1">
    <citation type="journal article" date="2019" name="Int. J. Syst. Evol. Microbiol.">
        <title>The Global Catalogue of Microorganisms (GCM) 10K type strain sequencing project: providing services to taxonomists for standard genome sequencing and annotation.</title>
        <authorList>
            <consortium name="The Broad Institute Genomics Platform"/>
            <consortium name="The Broad Institute Genome Sequencing Center for Infectious Disease"/>
            <person name="Wu L."/>
            <person name="Ma J."/>
        </authorList>
    </citation>
    <scope>NUCLEOTIDE SEQUENCE [LARGE SCALE GENOMIC DNA]</scope>
    <source>
        <strain evidence="3">CCM 8702</strain>
    </source>
</reference>
<sequence length="141" mass="16250">MFKFAMFLLGAVSYSAGFLGYVYRLHAAYNQPLHDVGYTIFTSLFGFLVVACPLYIGLVYLVDKKFKSLKWLLYPLACVAIFFIPTLLALLLWGGGHPFSSEAQLFYFFYLFSGITFGLGYWFIQKMNLGSFYKHRSDQYE</sequence>
<protein>
    <submittedName>
        <fullName evidence="2">Uncharacterized protein</fullName>
    </submittedName>
</protein>
<keyword evidence="1" id="KW-1133">Transmembrane helix</keyword>